<dbReference type="InterPro" id="IPR036074">
    <property type="entry name" value="CbiD_sf"/>
</dbReference>
<dbReference type="PIRSF" id="PIRSF026782">
    <property type="entry name" value="CbiD"/>
    <property type="match status" value="1"/>
</dbReference>
<dbReference type="GO" id="GO:0019251">
    <property type="term" value="P:anaerobic cobalamin biosynthetic process"/>
    <property type="evidence" value="ECO:0007669"/>
    <property type="project" value="UniProtKB-UniRule"/>
</dbReference>
<evidence type="ECO:0000256" key="3">
    <source>
        <dbReference type="ARBA" id="ARBA00022679"/>
    </source>
</evidence>
<dbReference type="Proteomes" id="UP000216024">
    <property type="component" value="Unassembled WGS sequence"/>
</dbReference>
<keyword evidence="2 5" id="KW-0489">Methyltransferase</keyword>
<dbReference type="PANTHER" id="PTHR35863:SF1">
    <property type="entry name" value="COBALT-PRECORRIN-5B C(1)-METHYLTRANSFERASE"/>
    <property type="match status" value="1"/>
</dbReference>
<dbReference type="RefSeq" id="WP_095131321.1">
    <property type="nucleotide sequence ID" value="NZ_NIBG01000002.1"/>
</dbReference>
<dbReference type="InterPro" id="IPR002748">
    <property type="entry name" value="CbiD"/>
</dbReference>
<keyword evidence="7" id="KW-1185">Reference proteome</keyword>
<dbReference type="HAMAP" id="MF_00787">
    <property type="entry name" value="CbiD"/>
    <property type="match status" value="1"/>
</dbReference>
<evidence type="ECO:0000256" key="5">
    <source>
        <dbReference type="HAMAP-Rule" id="MF_00787"/>
    </source>
</evidence>
<dbReference type="UniPathway" id="UPA00148">
    <property type="reaction ID" value="UER00227"/>
</dbReference>
<comment type="similarity">
    <text evidence="5">Belongs to the CbiD family.</text>
</comment>
<dbReference type="AlphaFoldDB" id="A0A267MME0"/>
<keyword evidence="3 5" id="KW-0808">Transferase</keyword>
<dbReference type="PANTHER" id="PTHR35863">
    <property type="entry name" value="COBALT-PRECORRIN-5B C(1)-METHYLTRANSFERASE"/>
    <property type="match status" value="1"/>
</dbReference>
<comment type="caution">
    <text evidence="6">The sequence shown here is derived from an EMBL/GenBank/DDBJ whole genome shotgun (WGS) entry which is preliminary data.</text>
</comment>
<evidence type="ECO:0000256" key="2">
    <source>
        <dbReference type="ARBA" id="ARBA00022603"/>
    </source>
</evidence>
<dbReference type="GO" id="GO:0043780">
    <property type="term" value="F:cobalt-precorrin-5B C1-methyltransferase activity"/>
    <property type="evidence" value="ECO:0007669"/>
    <property type="project" value="RHEA"/>
</dbReference>
<comment type="function">
    <text evidence="5">Catalyzes the methylation of C-1 in cobalt-precorrin-5B to form cobalt-precorrin-6A.</text>
</comment>
<keyword evidence="1 5" id="KW-0169">Cobalamin biosynthesis</keyword>
<comment type="catalytic activity">
    <reaction evidence="5">
        <text>Co-precorrin-5B + S-adenosyl-L-methionine = Co-precorrin-6A + S-adenosyl-L-homocysteine</text>
        <dbReference type="Rhea" id="RHEA:26285"/>
        <dbReference type="ChEBI" id="CHEBI:57856"/>
        <dbReference type="ChEBI" id="CHEBI:59789"/>
        <dbReference type="ChEBI" id="CHEBI:60063"/>
        <dbReference type="ChEBI" id="CHEBI:60064"/>
        <dbReference type="EC" id="2.1.1.195"/>
    </reaction>
</comment>
<protein>
    <recommendedName>
        <fullName evidence="5">Cobalt-precorrin-5B C(1)-methyltransferase</fullName>
        <ecNumber evidence="5">2.1.1.195</ecNumber>
    </recommendedName>
    <alternativeName>
        <fullName evidence="5">Cobalt-precorrin-6A synthase</fullName>
    </alternativeName>
</protein>
<organism evidence="6 7">
    <name type="scientific">Anaeromicrobium sediminis</name>
    <dbReference type="NCBI Taxonomy" id="1478221"/>
    <lineage>
        <taxon>Bacteria</taxon>
        <taxon>Bacillati</taxon>
        <taxon>Bacillota</taxon>
        <taxon>Clostridia</taxon>
        <taxon>Peptostreptococcales</taxon>
        <taxon>Thermotaleaceae</taxon>
        <taxon>Anaeromicrobium</taxon>
    </lineage>
</organism>
<dbReference type="GO" id="GO:0032259">
    <property type="term" value="P:methylation"/>
    <property type="evidence" value="ECO:0007669"/>
    <property type="project" value="UniProtKB-KW"/>
</dbReference>
<evidence type="ECO:0000313" key="7">
    <source>
        <dbReference type="Proteomes" id="UP000216024"/>
    </source>
</evidence>
<dbReference type="NCBIfam" id="TIGR00312">
    <property type="entry name" value="cbiD"/>
    <property type="match status" value="1"/>
</dbReference>
<dbReference type="Gene3D" id="3.30.2110.10">
    <property type="entry name" value="CbiD-like"/>
    <property type="match status" value="1"/>
</dbReference>
<keyword evidence="4 5" id="KW-0949">S-adenosyl-L-methionine</keyword>
<dbReference type="EMBL" id="NIBG01000002">
    <property type="protein sequence ID" value="PAB60774.1"/>
    <property type="molecule type" value="Genomic_DNA"/>
</dbReference>
<accession>A0A267MME0</accession>
<comment type="pathway">
    <text evidence="5">Cofactor biosynthesis; adenosylcobalamin biosynthesis; cob(II)yrinate a,c-diamide from sirohydrochlorin (anaerobic route): step 6/10.</text>
</comment>
<dbReference type="OrthoDB" id="6439987at2"/>
<reference evidence="6 7" key="1">
    <citation type="submission" date="2017-06" db="EMBL/GenBank/DDBJ databases">
        <title>Draft genome sequence of anaerobic fermentative bacterium Anaeromicrobium sediminis DY2726D isolated from West Pacific Ocean sediments.</title>
        <authorList>
            <person name="Zeng X."/>
        </authorList>
    </citation>
    <scope>NUCLEOTIDE SEQUENCE [LARGE SCALE GENOMIC DNA]</scope>
    <source>
        <strain evidence="6 7">DY2726D</strain>
    </source>
</reference>
<dbReference type="SUPFAM" id="SSF111342">
    <property type="entry name" value="CbiD-like"/>
    <property type="match status" value="1"/>
</dbReference>
<dbReference type="Pfam" id="PF01888">
    <property type="entry name" value="CbiD"/>
    <property type="match status" value="1"/>
</dbReference>
<gene>
    <name evidence="5 6" type="primary">cbiD</name>
    <name evidence="6" type="ORF">CCE28_04340</name>
</gene>
<dbReference type="EC" id="2.1.1.195" evidence="5"/>
<evidence type="ECO:0000256" key="4">
    <source>
        <dbReference type="ARBA" id="ARBA00022691"/>
    </source>
</evidence>
<proteinExistence type="inferred from homology"/>
<evidence type="ECO:0000256" key="1">
    <source>
        <dbReference type="ARBA" id="ARBA00022573"/>
    </source>
</evidence>
<sequence>MLDKYIVKNGKKMRYGYTTGSCAAAAAKACAIMIKTGKIIDHVTIDTPKGWTLNLEVLEPNLDAGEATCAIRKDGGDDPDNTNNMLIYGNVKLNDHEKINITGGVGVGLVTKDGLQIPKGEYAINPVPRKMIRKEVREVIGEKIGADVKIYAPEGVEIGKKTFNPRLGIIGGISILGTSGIVEPMSEEAFRESLNIELKVAVKDNKDYIVLVPGNYGEDLALNHYKIPEEKIVKTSNFIGYMLEKCVEQEVKKVLLIGHIGKMVKLAGGIFYTHSKMADGRVEILASNLAYLGAPTNMIKEIFDCVTTEAALDIIEKSPYKEVYNLLIDKCEKRANMRIYEELEVGVITFSMTKGVLAVGEKAKKMLEEI</sequence>
<name>A0A267MME0_9FIRM</name>
<evidence type="ECO:0000313" key="6">
    <source>
        <dbReference type="EMBL" id="PAB60774.1"/>
    </source>
</evidence>